<keyword evidence="3" id="KW-1185">Reference proteome</keyword>
<organism evidence="2 3">
    <name type="scientific">Methylorubrum podarium</name>
    <dbReference type="NCBI Taxonomy" id="200476"/>
    <lineage>
        <taxon>Bacteria</taxon>
        <taxon>Pseudomonadati</taxon>
        <taxon>Pseudomonadota</taxon>
        <taxon>Alphaproteobacteria</taxon>
        <taxon>Hyphomicrobiales</taxon>
        <taxon>Methylobacteriaceae</taxon>
        <taxon>Methylorubrum</taxon>
    </lineage>
</organism>
<dbReference type="RefSeq" id="WP_350397623.1">
    <property type="nucleotide sequence ID" value="NZ_JBELQE010000135.1"/>
</dbReference>
<evidence type="ECO:0000313" key="3">
    <source>
        <dbReference type="Proteomes" id="UP001480955"/>
    </source>
</evidence>
<evidence type="ECO:0000313" key="2">
    <source>
        <dbReference type="EMBL" id="MER2253421.1"/>
    </source>
</evidence>
<dbReference type="EMBL" id="JBELQE010000135">
    <property type="protein sequence ID" value="MER2253421.1"/>
    <property type="molecule type" value="Genomic_DNA"/>
</dbReference>
<gene>
    <name evidence="2" type="ORF">ABS772_26200</name>
</gene>
<name>A0ABV1QVQ8_9HYPH</name>
<keyword evidence="1" id="KW-0175">Coiled coil</keyword>
<accession>A0ABV1QVQ8</accession>
<comment type="caution">
    <text evidence="2">The sequence shown here is derived from an EMBL/GenBank/DDBJ whole genome shotgun (WGS) entry which is preliminary data.</text>
</comment>
<dbReference type="Proteomes" id="UP001480955">
    <property type="component" value="Unassembled WGS sequence"/>
</dbReference>
<protein>
    <submittedName>
        <fullName evidence="2">Uncharacterized protein</fullName>
    </submittedName>
</protein>
<sequence>MYLYRVTPGFADPPLCTVHELETVYTLDHLANFHEILDLLQAARAKAEREMKRQRETSNRRGRR</sequence>
<feature type="coiled-coil region" evidence="1">
    <location>
        <begin position="30"/>
        <end position="57"/>
    </location>
</feature>
<reference evidence="2 3" key="1">
    <citation type="submission" date="2024-06" db="EMBL/GenBank/DDBJ databases">
        <authorList>
            <person name="Campbell A.G."/>
        </authorList>
    </citation>
    <scope>NUCLEOTIDE SEQUENCE [LARGE SCALE GENOMIC DNA]</scope>
    <source>
        <strain evidence="2 3">EM12</strain>
    </source>
</reference>
<evidence type="ECO:0000256" key="1">
    <source>
        <dbReference type="SAM" id="Coils"/>
    </source>
</evidence>
<proteinExistence type="predicted"/>